<dbReference type="InterPro" id="IPR001320">
    <property type="entry name" value="Iontro_rcpt_C"/>
</dbReference>
<dbReference type="InterPro" id="IPR018313">
    <property type="entry name" value="SBP_3_CS"/>
</dbReference>
<evidence type="ECO:0000313" key="7">
    <source>
        <dbReference type="EMBL" id="EFV95784.1"/>
    </source>
</evidence>
<dbReference type="SMART" id="SM00079">
    <property type="entry name" value="PBPe"/>
    <property type="match status" value="1"/>
</dbReference>
<accession>E7RVI0</accession>
<sequence>MHGARRATVFQHAQASIMKTTSRRRLLLALSAAVALSACTKSADQSAADNGASPKVVIGLDDNFPPMGFRNEKNELVGFDIDMAREAASRMGVQVEFKPIDWNAKEAELIGKRVDALWNGLTITEKRKQNIAFTPPYMQNHQIIIVKRGSPIGNKTGLAGKIVGAQDGSSAVDAIEADAKVSKSLKQLKKYGDNVTVLLDLDAGRLDAAVLDEVVGRYYVAKKPFAYVVLEEDFGTEDYGVGLRKEDTALQEKLSAALESMKKDGKAGQIAKTWFGKDIIR</sequence>
<evidence type="ECO:0000313" key="8">
    <source>
        <dbReference type="Proteomes" id="UP000011021"/>
    </source>
</evidence>
<dbReference type="GO" id="GO:0016020">
    <property type="term" value="C:membrane"/>
    <property type="evidence" value="ECO:0007669"/>
    <property type="project" value="InterPro"/>
</dbReference>
<dbReference type="eggNOG" id="COG0834">
    <property type="taxonomic scope" value="Bacteria"/>
</dbReference>
<dbReference type="PANTHER" id="PTHR35936:SF34">
    <property type="entry name" value="ABC TRANSPORTER EXTRACELLULAR-BINDING PROTEIN YCKB-RELATED"/>
    <property type="match status" value="1"/>
</dbReference>
<dbReference type="SUPFAM" id="SSF53850">
    <property type="entry name" value="Periplasmic binding protein-like II"/>
    <property type="match status" value="1"/>
</dbReference>
<dbReference type="PANTHER" id="PTHR35936">
    <property type="entry name" value="MEMBRANE-BOUND LYTIC MUREIN TRANSGLYCOSYLASE F"/>
    <property type="match status" value="1"/>
</dbReference>
<dbReference type="HOGENOM" id="CLU_019602_18_2_4"/>
<comment type="subcellular location">
    <subcellularLocation>
        <location evidence="1">Cell envelope</location>
    </subcellularLocation>
</comment>
<dbReference type="PROSITE" id="PS01039">
    <property type="entry name" value="SBP_BACTERIAL_3"/>
    <property type="match status" value="1"/>
</dbReference>
<evidence type="ECO:0000256" key="3">
    <source>
        <dbReference type="ARBA" id="ARBA00022729"/>
    </source>
</evidence>
<dbReference type="Pfam" id="PF00497">
    <property type="entry name" value="SBP_bac_3"/>
    <property type="match status" value="1"/>
</dbReference>
<evidence type="ECO:0000256" key="4">
    <source>
        <dbReference type="RuleBase" id="RU003744"/>
    </source>
</evidence>
<reference evidence="7 8" key="1">
    <citation type="submission" date="2010-12" db="EMBL/GenBank/DDBJ databases">
        <authorList>
            <person name="Muzny D."/>
            <person name="Qin X."/>
            <person name="Deng J."/>
            <person name="Jiang H."/>
            <person name="Liu Y."/>
            <person name="Qu J."/>
            <person name="Song X.-Z."/>
            <person name="Zhang L."/>
            <person name="Thornton R."/>
            <person name="Coyle M."/>
            <person name="Francisco L."/>
            <person name="Jackson L."/>
            <person name="Javaid M."/>
            <person name="Korchina V."/>
            <person name="Kovar C."/>
            <person name="Mata R."/>
            <person name="Mathew T."/>
            <person name="Ngo R."/>
            <person name="Nguyen L."/>
            <person name="Nguyen N."/>
            <person name="Okwuonu G."/>
            <person name="Ongeri F."/>
            <person name="Pham C."/>
            <person name="Simmons D."/>
            <person name="Wilczek-Boney K."/>
            <person name="Hale W."/>
            <person name="Jakkamsetti A."/>
            <person name="Pham P."/>
            <person name="Ruth R."/>
            <person name="San Lucas F."/>
            <person name="Warren J."/>
            <person name="Zhang J."/>
            <person name="Zhao Z."/>
            <person name="Zhou C."/>
            <person name="Zhu D."/>
            <person name="Lee S."/>
            <person name="Bess C."/>
            <person name="Blankenburg K."/>
            <person name="Forbes L."/>
            <person name="Fu Q."/>
            <person name="Gubbala S."/>
            <person name="Hirani K."/>
            <person name="Jayaseelan J.C."/>
            <person name="Lara F."/>
            <person name="Munidasa M."/>
            <person name="Palculict T."/>
            <person name="Patil S."/>
            <person name="Pu L.-L."/>
            <person name="Saada N."/>
            <person name="Tang L."/>
            <person name="Weissenberger G."/>
            <person name="Zhu Y."/>
            <person name="Hemphill L."/>
            <person name="Shang Y."/>
            <person name="Youmans B."/>
            <person name="Ayvaz T."/>
            <person name="Ross M."/>
            <person name="Santibanez J."/>
            <person name="Aqrawi P."/>
            <person name="Gross S."/>
            <person name="Joshi V."/>
            <person name="Fowler G."/>
            <person name="Nazareth L."/>
            <person name="Reid J."/>
            <person name="Worley K."/>
            <person name="Petrosino J."/>
            <person name="Highlander S."/>
            <person name="Gibbs R."/>
        </authorList>
    </citation>
    <scope>NUCLEOTIDE SEQUENCE [LARGE SCALE GENOMIC DNA]</scope>
    <source>
        <strain evidence="7 8">ATCC 51599</strain>
    </source>
</reference>
<dbReference type="GO" id="GO:0015276">
    <property type="term" value="F:ligand-gated monoatomic ion channel activity"/>
    <property type="evidence" value="ECO:0007669"/>
    <property type="project" value="InterPro"/>
</dbReference>
<proteinExistence type="inferred from homology"/>
<feature type="domain" description="Ionotropic glutamate receptor C-terminal" evidence="6">
    <location>
        <begin position="53"/>
        <end position="277"/>
    </location>
</feature>
<protein>
    <submittedName>
        <fullName evidence="7">Tat pathway signal sequence domain protein</fullName>
    </submittedName>
</protein>
<keyword evidence="3" id="KW-0732">Signal</keyword>
<evidence type="ECO:0000256" key="1">
    <source>
        <dbReference type="ARBA" id="ARBA00004196"/>
    </source>
</evidence>
<name>E7RVI0_9BURK</name>
<dbReference type="GO" id="GO:0030313">
    <property type="term" value="C:cell envelope"/>
    <property type="evidence" value="ECO:0007669"/>
    <property type="project" value="UniProtKB-SubCell"/>
</dbReference>
<keyword evidence="8" id="KW-1185">Reference proteome</keyword>
<dbReference type="Gene3D" id="3.40.190.10">
    <property type="entry name" value="Periplasmic binding protein-like II"/>
    <property type="match status" value="2"/>
</dbReference>
<dbReference type="SMART" id="SM00062">
    <property type="entry name" value="PBPb"/>
    <property type="match status" value="1"/>
</dbReference>
<feature type="domain" description="Solute-binding protein family 3/N-terminal" evidence="5">
    <location>
        <begin position="55"/>
        <end position="278"/>
    </location>
</feature>
<organism evidence="7 8">
    <name type="scientific">Lautropia mirabilis ATCC 51599</name>
    <dbReference type="NCBI Taxonomy" id="887898"/>
    <lineage>
        <taxon>Bacteria</taxon>
        <taxon>Pseudomonadati</taxon>
        <taxon>Pseudomonadota</taxon>
        <taxon>Betaproteobacteria</taxon>
        <taxon>Burkholderiales</taxon>
        <taxon>Burkholderiaceae</taxon>
        <taxon>Lautropia</taxon>
    </lineage>
</organism>
<dbReference type="EMBL" id="AEQP01000002">
    <property type="protein sequence ID" value="EFV95784.1"/>
    <property type="molecule type" value="Genomic_DNA"/>
</dbReference>
<dbReference type="CDD" id="cd00996">
    <property type="entry name" value="PBP2_AatB_like"/>
    <property type="match status" value="1"/>
</dbReference>
<comment type="similarity">
    <text evidence="2 4">Belongs to the bacterial solute-binding protein 3 family.</text>
</comment>
<evidence type="ECO:0000259" key="5">
    <source>
        <dbReference type="SMART" id="SM00062"/>
    </source>
</evidence>
<dbReference type="Proteomes" id="UP000011021">
    <property type="component" value="Unassembled WGS sequence"/>
</dbReference>
<evidence type="ECO:0000256" key="2">
    <source>
        <dbReference type="ARBA" id="ARBA00010333"/>
    </source>
</evidence>
<dbReference type="InterPro" id="IPR001638">
    <property type="entry name" value="Solute-binding_3/MltF_N"/>
</dbReference>
<dbReference type="STRING" id="887898.HMPREF0551_0692"/>
<comment type="caution">
    <text evidence="7">The sequence shown here is derived from an EMBL/GenBank/DDBJ whole genome shotgun (WGS) entry which is preliminary data.</text>
</comment>
<dbReference type="AlphaFoldDB" id="E7RVI0"/>
<evidence type="ECO:0000259" key="6">
    <source>
        <dbReference type="SMART" id="SM00079"/>
    </source>
</evidence>
<gene>
    <name evidence="7" type="ORF">HMPREF0551_0692</name>
</gene>